<reference evidence="1 2" key="1">
    <citation type="submission" date="2022-12" db="EMBL/GenBank/DDBJ databases">
        <title>Chromosome-level genome of Tegillarca granosa.</title>
        <authorList>
            <person name="Kim J."/>
        </authorList>
    </citation>
    <scope>NUCLEOTIDE SEQUENCE [LARGE SCALE GENOMIC DNA]</scope>
    <source>
        <strain evidence="1">Teg-2019</strain>
        <tissue evidence="1">Adductor muscle</tissue>
    </source>
</reference>
<name>A0ABQ9EFL3_TEGGR</name>
<dbReference type="Gene3D" id="4.10.95.10">
    <property type="entry name" value="Cytochrome c oxidase, subunit VIa"/>
    <property type="match status" value="1"/>
</dbReference>
<gene>
    <name evidence="1" type="ORF">KUTeg_017672</name>
</gene>
<evidence type="ECO:0000313" key="1">
    <source>
        <dbReference type="EMBL" id="KAJ8304089.1"/>
    </source>
</evidence>
<dbReference type="SUPFAM" id="SSF81411">
    <property type="entry name" value="Mitochondrial cytochrome c oxidase subunit VIa"/>
    <property type="match status" value="1"/>
</dbReference>
<protein>
    <submittedName>
        <fullName evidence="1">Uncharacterized protein</fullName>
    </submittedName>
</protein>
<dbReference type="InterPro" id="IPR036418">
    <property type="entry name" value="Cyt_c_oxidase_su6a_sf"/>
</dbReference>
<evidence type="ECO:0000313" key="2">
    <source>
        <dbReference type="Proteomes" id="UP001217089"/>
    </source>
</evidence>
<sequence length="122" mass="14280">MRRAMALTKLRPLSTLLNGTARRGMLTGPNVEAIQKGYCAYWKQKSKWSLVIVPAMMLWQVLFLPPERELYEYRPFSHLRVHEKDFAWGGKKTLFHHPVRNPVPGIGYEVPFDHPYIPIEDF</sequence>
<proteinExistence type="predicted"/>
<comment type="caution">
    <text evidence="1">The sequence shown here is derived from an EMBL/GenBank/DDBJ whole genome shotgun (WGS) entry which is preliminary data.</text>
</comment>
<dbReference type="EMBL" id="JARBDR010000903">
    <property type="protein sequence ID" value="KAJ8304089.1"/>
    <property type="molecule type" value="Genomic_DNA"/>
</dbReference>
<keyword evidence="2" id="KW-1185">Reference proteome</keyword>
<organism evidence="1 2">
    <name type="scientific">Tegillarca granosa</name>
    <name type="common">Malaysian cockle</name>
    <name type="synonym">Anadara granosa</name>
    <dbReference type="NCBI Taxonomy" id="220873"/>
    <lineage>
        <taxon>Eukaryota</taxon>
        <taxon>Metazoa</taxon>
        <taxon>Spiralia</taxon>
        <taxon>Lophotrochozoa</taxon>
        <taxon>Mollusca</taxon>
        <taxon>Bivalvia</taxon>
        <taxon>Autobranchia</taxon>
        <taxon>Pteriomorphia</taxon>
        <taxon>Arcoida</taxon>
        <taxon>Arcoidea</taxon>
        <taxon>Arcidae</taxon>
        <taxon>Tegillarca</taxon>
    </lineage>
</organism>
<dbReference type="Proteomes" id="UP001217089">
    <property type="component" value="Unassembled WGS sequence"/>
</dbReference>
<accession>A0ABQ9EFL3</accession>